<keyword evidence="2" id="KW-0645">Protease</keyword>
<keyword evidence="2" id="KW-0121">Carboxypeptidase</keyword>
<dbReference type="AlphaFoldDB" id="A0A4Z1NLQ7"/>
<dbReference type="GO" id="GO:0004180">
    <property type="term" value="F:carboxypeptidase activity"/>
    <property type="evidence" value="ECO:0007669"/>
    <property type="project" value="UniProtKB-KW"/>
</dbReference>
<reference evidence="2 3" key="1">
    <citation type="submission" date="2019-04" db="EMBL/GenBank/DDBJ databases">
        <title>High contiguity whole genome sequence and gene annotation resource for two Venturia nashicola isolates.</title>
        <authorList>
            <person name="Prokchorchik M."/>
            <person name="Won K."/>
            <person name="Lee Y."/>
            <person name="Choi E.D."/>
            <person name="Segonzac C."/>
            <person name="Sohn K.H."/>
        </authorList>
    </citation>
    <scope>NUCLEOTIDE SEQUENCE [LARGE SCALE GENOMIC DNA]</scope>
    <source>
        <strain evidence="2 3">PRI2</strain>
    </source>
</reference>
<gene>
    <name evidence="2" type="ORF">E6O75_ATG07981</name>
</gene>
<feature type="region of interest" description="Disordered" evidence="1">
    <location>
        <begin position="1"/>
        <end position="27"/>
    </location>
</feature>
<dbReference type="EMBL" id="SNSC02000020">
    <property type="protein sequence ID" value="TID15653.1"/>
    <property type="molecule type" value="Genomic_DNA"/>
</dbReference>
<proteinExistence type="predicted"/>
<keyword evidence="3" id="KW-1185">Reference proteome</keyword>
<dbReference type="Proteomes" id="UP000298493">
    <property type="component" value="Unassembled WGS sequence"/>
</dbReference>
<evidence type="ECO:0000313" key="2">
    <source>
        <dbReference type="EMBL" id="TID15653.1"/>
    </source>
</evidence>
<accession>A0A4Z1NLQ7</accession>
<sequence>MMYSPSPYQIKKQTDDGNLSPQKKGSTILYKPSPDLRRCSDLLFLMYHQNQTSKQNPPNNNSSKILAPKYLIIPNIITPETVKLFQQLLNSTRKPDTLDFDISINSKGYTWDARSESGKAIIGTVHGAAIAFFLLQHKRQFGVREIKMVGVWWEGRCWFQEGMERRWGLWVEIGEVGGGGGGFGGTVRRRDSGF</sequence>
<evidence type="ECO:0000256" key="1">
    <source>
        <dbReference type="SAM" id="MobiDB-lite"/>
    </source>
</evidence>
<organism evidence="2 3">
    <name type="scientific">Venturia nashicola</name>
    <dbReference type="NCBI Taxonomy" id="86259"/>
    <lineage>
        <taxon>Eukaryota</taxon>
        <taxon>Fungi</taxon>
        <taxon>Dikarya</taxon>
        <taxon>Ascomycota</taxon>
        <taxon>Pezizomycotina</taxon>
        <taxon>Dothideomycetes</taxon>
        <taxon>Pleosporomycetidae</taxon>
        <taxon>Venturiales</taxon>
        <taxon>Venturiaceae</taxon>
        <taxon>Venturia</taxon>
    </lineage>
</organism>
<name>A0A4Z1NLQ7_9PEZI</name>
<protein>
    <submittedName>
        <fullName evidence="2">Carboxypeptidase S1 A</fullName>
    </submittedName>
</protein>
<evidence type="ECO:0000313" key="3">
    <source>
        <dbReference type="Proteomes" id="UP000298493"/>
    </source>
</evidence>
<keyword evidence="2" id="KW-0378">Hydrolase</keyword>
<feature type="compositionally biased region" description="Polar residues" evidence="1">
    <location>
        <begin position="16"/>
        <end position="25"/>
    </location>
</feature>
<comment type="caution">
    <text evidence="2">The sequence shown here is derived from an EMBL/GenBank/DDBJ whole genome shotgun (WGS) entry which is preliminary data.</text>
</comment>